<name>A0A060NN04_9BURK</name>
<protein>
    <recommendedName>
        <fullName evidence="2">Hemerythrin-like domain-containing protein</fullName>
    </recommendedName>
</protein>
<reference evidence="3 4" key="1">
    <citation type="journal article" date="2014" name="Nat. Commun.">
        <title>Physiological and genomic features of highly alkaliphilic hydrogen-utilizing Betaproteobacteria from a continental serpentinizing site.</title>
        <authorList>
            <person name="Suzuki S."/>
            <person name="Kuenen J.G."/>
            <person name="Schipper K."/>
            <person name="van der Velde S."/>
            <person name="Ishii S."/>
            <person name="Wu A."/>
            <person name="Sorokin D.Y."/>
            <person name="Tenney A."/>
            <person name="Meng X.Y."/>
            <person name="Morrill P.L."/>
            <person name="Kamagata Y."/>
            <person name="Muyzer G."/>
            <person name="Nealson K.H."/>
        </authorList>
    </citation>
    <scope>NUCLEOTIDE SEQUENCE [LARGE SCALE GENOMIC DNA]</scope>
    <source>
        <strain evidence="3 4">A1</strain>
    </source>
</reference>
<dbReference type="OrthoDB" id="8527165at2"/>
<dbReference type="EMBL" id="AP014568">
    <property type="protein sequence ID" value="BAO80883.1"/>
    <property type="molecule type" value="Genomic_DNA"/>
</dbReference>
<keyword evidence="1" id="KW-0175">Coiled coil</keyword>
<accession>A0A060NN04</accession>
<dbReference type="Pfam" id="PF01814">
    <property type="entry name" value="Hemerythrin"/>
    <property type="match status" value="1"/>
</dbReference>
<evidence type="ECO:0000259" key="2">
    <source>
        <dbReference type="Pfam" id="PF01814"/>
    </source>
</evidence>
<dbReference type="Proteomes" id="UP000067461">
    <property type="component" value="Chromosome"/>
</dbReference>
<dbReference type="HOGENOM" id="CLU_113668_0_0_4"/>
<dbReference type="InterPro" id="IPR012312">
    <property type="entry name" value="Hemerythrin-like"/>
</dbReference>
<dbReference type="KEGG" id="cbaa:SRAA_1029"/>
<evidence type="ECO:0000313" key="3">
    <source>
        <dbReference type="EMBL" id="BAO80883.1"/>
    </source>
</evidence>
<dbReference type="AlphaFoldDB" id="A0A060NN04"/>
<proteinExistence type="predicted"/>
<evidence type="ECO:0000313" key="4">
    <source>
        <dbReference type="Proteomes" id="UP000067461"/>
    </source>
</evidence>
<keyword evidence="4" id="KW-1185">Reference proteome</keyword>
<dbReference type="Gene3D" id="1.20.120.520">
    <property type="entry name" value="nmb1532 protein domain like"/>
    <property type="match status" value="1"/>
</dbReference>
<feature type="coiled-coil region" evidence="1">
    <location>
        <begin position="80"/>
        <end position="107"/>
    </location>
</feature>
<feature type="domain" description="Hemerythrin-like" evidence="2">
    <location>
        <begin position="20"/>
        <end position="152"/>
    </location>
</feature>
<evidence type="ECO:0000256" key="1">
    <source>
        <dbReference type="SAM" id="Coils"/>
    </source>
</evidence>
<organism evidence="3 4">
    <name type="scientific">Serpentinimonas raichei</name>
    <dbReference type="NCBI Taxonomy" id="1458425"/>
    <lineage>
        <taxon>Bacteria</taxon>
        <taxon>Pseudomonadati</taxon>
        <taxon>Pseudomonadota</taxon>
        <taxon>Betaproteobacteria</taxon>
        <taxon>Burkholderiales</taxon>
        <taxon>Comamonadaceae</taxon>
        <taxon>Serpentinimonas</taxon>
    </lineage>
</organism>
<dbReference type="RefSeq" id="WP_045531329.1">
    <property type="nucleotide sequence ID" value="NZ_AP014568.1"/>
</dbReference>
<sequence>MSAAPHHASEADEELPLLDFTECHSGILKKLDLLSELPALLEPAARVRQIAEQAYEFFRAVIFEHHLDEERELFPAVLESAQEGEELQRVKAMIRRLTDEHRELETLWKTLEVGLKQLAKGQVAELDGALINRLVVQYRAHAGFEEQEFLPLSQAILSRNPNHMAALGLSLHMRHQPQAEQNWYV</sequence>
<gene>
    <name evidence="3" type="ORF">SRAA_1029</name>
</gene>
<dbReference type="STRING" id="1458425.SRAA_1029"/>